<dbReference type="AlphaFoldDB" id="A0A8H4L651"/>
<keyword evidence="4" id="KW-1185">Reference proteome</keyword>
<organism evidence="3 4">
    <name type="scientific">Fusarium albosuccineum</name>
    <dbReference type="NCBI Taxonomy" id="1237068"/>
    <lineage>
        <taxon>Eukaryota</taxon>
        <taxon>Fungi</taxon>
        <taxon>Dikarya</taxon>
        <taxon>Ascomycota</taxon>
        <taxon>Pezizomycotina</taxon>
        <taxon>Sordariomycetes</taxon>
        <taxon>Hypocreomycetidae</taxon>
        <taxon>Hypocreales</taxon>
        <taxon>Nectriaceae</taxon>
        <taxon>Fusarium</taxon>
        <taxon>Fusarium decemcellulare species complex</taxon>
    </lineage>
</organism>
<feature type="domain" description="NADH:ubiquinone oxidoreductase intermediate-associated protein 30" evidence="2">
    <location>
        <begin position="16"/>
        <end position="177"/>
    </location>
</feature>
<reference evidence="3 4" key="1">
    <citation type="submission" date="2020-01" db="EMBL/GenBank/DDBJ databases">
        <title>Identification and distribution of gene clusters putatively required for synthesis of sphingolipid metabolism inhibitors in phylogenetically diverse species of the filamentous fungus Fusarium.</title>
        <authorList>
            <person name="Kim H.-S."/>
            <person name="Busman M."/>
            <person name="Brown D.W."/>
            <person name="Divon H."/>
            <person name="Uhlig S."/>
            <person name="Proctor R.H."/>
        </authorList>
    </citation>
    <scope>NUCLEOTIDE SEQUENCE [LARGE SCALE GENOMIC DNA]</scope>
    <source>
        <strain evidence="3 4">NRRL 20459</strain>
    </source>
</reference>
<dbReference type="OrthoDB" id="426386at2759"/>
<sequence>MANQLTYLFGGDQPWNESLWTASDDRVRGGSSISHLTVLTPTQALFHGNLDTKTLGGAGFASQRTTGDLSLDLTNTAGLQLELGADNSEHKFTLTVKDAIPGRSDDGRDQAGLSWEVNFEAPKDGGVIVKKWEDFRATYRGRDVEDAKPLDLGDVKRVSLMMRSFFDQQDGDFKLVVNSIAALKKDCNGDDSDDDGDLRKPTDVVPREETSRPLWKRLFCGLL</sequence>
<evidence type="ECO:0000313" key="4">
    <source>
        <dbReference type="Proteomes" id="UP000554235"/>
    </source>
</evidence>
<evidence type="ECO:0000259" key="2">
    <source>
        <dbReference type="Pfam" id="PF08547"/>
    </source>
</evidence>
<evidence type="ECO:0000313" key="3">
    <source>
        <dbReference type="EMBL" id="KAF4461944.1"/>
    </source>
</evidence>
<dbReference type="EMBL" id="JAADYS010001623">
    <property type="protein sequence ID" value="KAF4461944.1"/>
    <property type="molecule type" value="Genomic_DNA"/>
</dbReference>
<proteinExistence type="inferred from homology"/>
<dbReference type="InterPro" id="IPR008979">
    <property type="entry name" value="Galactose-bd-like_sf"/>
</dbReference>
<dbReference type="InterPro" id="IPR039131">
    <property type="entry name" value="NDUFAF1"/>
</dbReference>
<dbReference type="InterPro" id="IPR013857">
    <property type="entry name" value="NADH-UbQ_OxRdtase-assoc_prot30"/>
</dbReference>
<dbReference type="PANTHER" id="PTHR13194">
    <property type="entry name" value="COMPLEX I INTERMEDIATE-ASSOCIATED PROTEIN 30"/>
    <property type="match status" value="1"/>
</dbReference>
<comment type="similarity">
    <text evidence="1">Belongs to the CIA30 family.</text>
</comment>
<name>A0A8H4L651_9HYPO</name>
<accession>A0A8H4L651</accession>
<dbReference type="Pfam" id="PF08547">
    <property type="entry name" value="CIA30"/>
    <property type="match status" value="1"/>
</dbReference>
<evidence type="ECO:0000256" key="1">
    <source>
        <dbReference type="ARBA" id="ARBA00007884"/>
    </source>
</evidence>
<dbReference type="PANTHER" id="PTHR13194:SF19">
    <property type="entry name" value="NAD(P)-BINDING ROSSMANN-FOLD SUPERFAMILY PROTEIN"/>
    <property type="match status" value="1"/>
</dbReference>
<dbReference type="GO" id="GO:0010257">
    <property type="term" value="P:NADH dehydrogenase complex assembly"/>
    <property type="evidence" value="ECO:0007669"/>
    <property type="project" value="TreeGrafter"/>
</dbReference>
<dbReference type="SUPFAM" id="SSF49785">
    <property type="entry name" value="Galactose-binding domain-like"/>
    <property type="match status" value="1"/>
</dbReference>
<dbReference type="Proteomes" id="UP000554235">
    <property type="component" value="Unassembled WGS sequence"/>
</dbReference>
<comment type="caution">
    <text evidence="3">The sequence shown here is derived from an EMBL/GenBank/DDBJ whole genome shotgun (WGS) entry which is preliminary data.</text>
</comment>
<dbReference type="GO" id="GO:0051082">
    <property type="term" value="F:unfolded protein binding"/>
    <property type="evidence" value="ECO:0007669"/>
    <property type="project" value="TreeGrafter"/>
</dbReference>
<protein>
    <submittedName>
        <fullName evidence="3">Complex i intermediate-associated 30</fullName>
    </submittedName>
</protein>
<gene>
    <name evidence="3" type="ORF">FALBO_11261</name>
</gene>